<dbReference type="InterPro" id="IPR025592">
    <property type="entry name" value="DUF4347"/>
</dbReference>
<dbReference type="Pfam" id="PF14252">
    <property type="entry name" value="DUF4347"/>
    <property type="match status" value="1"/>
</dbReference>
<evidence type="ECO:0000256" key="7">
    <source>
        <dbReference type="ARBA" id="ARBA00023136"/>
    </source>
</evidence>
<gene>
    <name evidence="10" type="ORF">LCGC14_0161990</name>
</gene>
<evidence type="ECO:0000313" key="10">
    <source>
        <dbReference type="EMBL" id="KKN96949.1"/>
    </source>
</evidence>
<sequence>MGREPQTPCASPLFESLEVRRLLSAGLDIVLVDNQLSAYEELADAASNTAYVVVYDGAEDSAGDVIDVLEELATTENRRIGSLSILSHGERGGFALGNEWISNDTLAETAWAWRGLAESFADGANIYIFGCNVASDSGGGRALLDSLADLTGADVFASDDLTGQGGDWVLEAASHGGEWALATGLSIPLDTGILWEYSFSLNSPPVSNEFRVNTTTDGDQDRAAVAMDASGNFVVVWKSGIQDPDGSTGIYAQRYNAAGVAQSSEFRVNTTTDGDQDEAAVAMDASGNFVVVWTSGIQDPDGSAGIYAQRYNAAGVAQGNEFRVNTTTDDDQDQAAVAMDADGNFVIVWKSWIQVPNGAAGIYGQRYNAAGVAQDSEVRVNRPTDDNHSQPAVAMAASDNIVVVWTSGIQDPDGSAGIYGQRFRGTGPRQGSEFRVNTTTDGDQDQAAVAMDASGNFVVVWTSGIQDSDGSAGIYAQRYNAAGVAQGSEFRVNTTTDGDQDNVAVAIDSDGEVVVVWTSGIQDPDGSAGVYGALWGRPIVTIASGDLNYIEDDGAVAVDSGLTVTDVNHTDLAGATVSISSGYVSAEDFLSFVDQLGIRGNWDVGAGVLTLSGMSSVANYQTALRWVTYTNISDAPNMTGRIISFIATDGKHYSDQVTRGITITATNDAPSVSDDTFSIAEDAANDDAVGAASASDPDAGDSLTYSITAGNGDGVFAINSSTGQITVADNSNLDRETTTSYALIVQVEDTGALIDTATITVNVTDINDTTPVITASQSFAVAENAADTISVGTALATDADTSGSLQSWTITAGNGDGIFAINSSTGEITVTDNSNLDRETTASYTLTLTVGDGVNTSATETVTISVTDVNEAPTVSDGTFSIGENAANADVVGAASASDVDAGDSLTYSITAGNGDGVFAINSSTGQITVADNTNLDYETTTSYALAVQVEDTGALTDTATITVNVTDVTDVNEAPTIDNQSLGAIDENLAGGTSVATVIAADPDAGDSLTWFIISGNMGNAFVINSSTGEITVNNPAALDYEASQTFSLTVQVQDAGGLTDEATVTIDLNNLADTADDYPSEDDAATSDAGSDLWAGDLQTPRPNPAAQLPDIPRLVDTMPAVLIVPPPAAPTPEQPAQDESQLDAPRPDSQAPANPDDDRSSPDDAAQEDLASSDGESQAPVEPAPGDGEGIAETSSRQRPQAPSDVTERSQAIVRSVRANREIAQQVAAMKGQMDDSVHSQERKEMAVAGATTGVASSLTAGYVAWSLKTASLSASTTSAEPLWRGSSSLAGHRRFRRRSLWRRWRKNG</sequence>
<dbReference type="SUPFAM" id="SSF49313">
    <property type="entry name" value="Cadherin-like"/>
    <property type="match status" value="4"/>
</dbReference>
<keyword evidence="2" id="KW-0812">Transmembrane</keyword>
<dbReference type="InterPro" id="IPR050971">
    <property type="entry name" value="Cadherin-domain_protein"/>
</dbReference>
<reference evidence="10" key="1">
    <citation type="journal article" date="2015" name="Nature">
        <title>Complex archaea that bridge the gap between prokaryotes and eukaryotes.</title>
        <authorList>
            <person name="Spang A."/>
            <person name="Saw J.H."/>
            <person name="Jorgensen S.L."/>
            <person name="Zaremba-Niedzwiedzka K."/>
            <person name="Martijn J."/>
            <person name="Lind A.E."/>
            <person name="van Eijk R."/>
            <person name="Schleper C."/>
            <person name="Guy L."/>
            <person name="Ettema T.J."/>
        </authorList>
    </citation>
    <scope>NUCLEOTIDE SEQUENCE</scope>
</reference>
<dbReference type="Pfam" id="PF00028">
    <property type="entry name" value="Cadherin"/>
    <property type="match status" value="4"/>
</dbReference>
<evidence type="ECO:0000259" key="9">
    <source>
        <dbReference type="PROSITE" id="PS50268"/>
    </source>
</evidence>
<feature type="domain" description="Cadherin" evidence="9">
    <location>
        <begin position="671"/>
        <end position="773"/>
    </location>
</feature>
<dbReference type="InterPro" id="IPR002126">
    <property type="entry name" value="Cadherin-like_dom"/>
</dbReference>
<dbReference type="SMART" id="SM00112">
    <property type="entry name" value="CA"/>
    <property type="match status" value="4"/>
</dbReference>
<evidence type="ECO:0000256" key="8">
    <source>
        <dbReference type="SAM" id="MobiDB-lite"/>
    </source>
</evidence>
<organism evidence="10">
    <name type="scientific">marine sediment metagenome</name>
    <dbReference type="NCBI Taxonomy" id="412755"/>
    <lineage>
        <taxon>unclassified sequences</taxon>
        <taxon>metagenomes</taxon>
        <taxon>ecological metagenomes</taxon>
    </lineage>
</organism>
<dbReference type="Gene3D" id="2.60.40.60">
    <property type="entry name" value="Cadherins"/>
    <property type="match status" value="4"/>
</dbReference>
<dbReference type="CDD" id="cd11304">
    <property type="entry name" value="Cadherin_repeat"/>
    <property type="match status" value="4"/>
</dbReference>
<keyword evidence="4" id="KW-0106">Calcium</keyword>
<protein>
    <recommendedName>
        <fullName evidence="9">Cadherin domain-containing protein</fullName>
    </recommendedName>
</protein>
<feature type="compositionally biased region" description="Pro residues" evidence="8">
    <location>
        <begin position="1127"/>
        <end position="1136"/>
    </location>
</feature>
<feature type="region of interest" description="Disordered" evidence="8">
    <location>
        <begin position="1126"/>
        <end position="1213"/>
    </location>
</feature>
<dbReference type="GO" id="GO:0016020">
    <property type="term" value="C:membrane"/>
    <property type="evidence" value="ECO:0007669"/>
    <property type="project" value="UniProtKB-SubCell"/>
</dbReference>
<evidence type="ECO:0000256" key="3">
    <source>
        <dbReference type="ARBA" id="ARBA00022737"/>
    </source>
</evidence>
<keyword evidence="7" id="KW-0472">Membrane</keyword>
<feature type="compositionally biased region" description="Acidic residues" evidence="8">
    <location>
        <begin position="1076"/>
        <end position="1087"/>
    </location>
</feature>
<dbReference type="InterPro" id="IPR015919">
    <property type="entry name" value="Cadherin-like_sf"/>
</dbReference>
<dbReference type="PROSITE" id="PS50268">
    <property type="entry name" value="CADHERIN_2"/>
    <property type="match status" value="4"/>
</dbReference>
<keyword evidence="3" id="KW-0677">Repeat</keyword>
<feature type="domain" description="Cadherin" evidence="9">
    <location>
        <begin position="773"/>
        <end position="875"/>
    </location>
</feature>
<dbReference type="EMBL" id="LAZR01000061">
    <property type="protein sequence ID" value="KKN96949.1"/>
    <property type="molecule type" value="Genomic_DNA"/>
</dbReference>
<dbReference type="GO" id="GO:0005911">
    <property type="term" value="C:cell-cell junction"/>
    <property type="evidence" value="ECO:0007669"/>
    <property type="project" value="TreeGrafter"/>
</dbReference>
<comment type="subcellular location">
    <subcellularLocation>
        <location evidence="1">Membrane</location>
    </subcellularLocation>
</comment>
<evidence type="ECO:0000256" key="2">
    <source>
        <dbReference type="ARBA" id="ARBA00022692"/>
    </source>
</evidence>
<feature type="region of interest" description="Disordered" evidence="8">
    <location>
        <begin position="1075"/>
        <end position="1113"/>
    </location>
</feature>
<dbReference type="GO" id="GO:0005509">
    <property type="term" value="F:calcium ion binding"/>
    <property type="evidence" value="ECO:0007669"/>
    <property type="project" value="InterPro"/>
</dbReference>
<dbReference type="GO" id="GO:0007156">
    <property type="term" value="P:homophilic cell adhesion via plasma membrane adhesion molecules"/>
    <property type="evidence" value="ECO:0007669"/>
    <property type="project" value="InterPro"/>
</dbReference>
<comment type="caution">
    <text evidence="10">The sequence shown here is derived from an EMBL/GenBank/DDBJ whole genome shotgun (WGS) entry which is preliminary data.</text>
</comment>
<keyword evidence="5" id="KW-0130">Cell adhesion</keyword>
<name>A0A0F9UYY3_9ZZZZ</name>
<feature type="domain" description="Cadherin" evidence="9">
    <location>
        <begin position="986"/>
        <end position="1083"/>
    </location>
</feature>
<feature type="domain" description="Cadherin" evidence="9">
    <location>
        <begin position="874"/>
        <end position="978"/>
    </location>
</feature>
<dbReference type="PRINTS" id="PR00205">
    <property type="entry name" value="CADHERIN"/>
</dbReference>
<keyword evidence="6" id="KW-1133">Transmembrane helix</keyword>
<evidence type="ECO:0000256" key="6">
    <source>
        <dbReference type="ARBA" id="ARBA00022989"/>
    </source>
</evidence>
<dbReference type="PANTHER" id="PTHR24025:SF23">
    <property type="entry name" value="NEURAL-CADHERIN"/>
    <property type="match status" value="1"/>
</dbReference>
<evidence type="ECO:0000256" key="1">
    <source>
        <dbReference type="ARBA" id="ARBA00004370"/>
    </source>
</evidence>
<dbReference type="PANTHER" id="PTHR24025">
    <property type="entry name" value="DESMOGLEIN FAMILY MEMBER"/>
    <property type="match status" value="1"/>
</dbReference>
<accession>A0A0F9UYY3</accession>
<evidence type="ECO:0000256" key="5">
    <source>
        <dbReference type="ARBA" id="ARBA00022889"/>
    </source>
</evidence>
<evidence type="ECO:0000256" key="4">
    <source>
        <dbReference type="ARBA" id="ARBA00022837"/>
    </source>
</evidence>
<proteinExistence type="predicted"/>